<protein>
    <submittedName>
        <fullName evidence="2">Copper radical oxidase</fullName>
    </submittedName>
</protein>
<gene>
    <name evidence="2" type="ORF">K443DRAFT_664808</name>
</gene>
<proteinExistence type="predicted"/>
<dbReference type="EMBL" id="KN839405">
    <property type="protein sequence ID" value="KIJ89843.1"/>
    <property type="molecule type" value="Genomic_DNA"/>
</dbReference>
<organism evidence="2 3">
    <name type="scientific">Laccaria amethystina LaAM-08-1</name>
    <dbReference type="NCBI Taxonomy" id="1095629"/>
    <lineage>
        <taxon>Eukaryota</taxon>
        <taxon>Fungi</taxon>
        <taxon>Dikarya</taxon>
        <taxon>Basidiomycota</taxon>
        <taxon>Agaricomycotina</taxon>
        <taxon>Agaricomycetes</taxon>
        <taxon>Agaricomycetidae</taxon>
        <taxon>Agaricales</taxon>
        <taxon>Agaricineae</taxon>
        <taxon>Hydnangiaceae</taxon>
        <taxon>Laccaria</taxon>
    </lineage>
</organism>
<keyword evidence="3" id="KW-1185">Reference proteome</keyword>
<feature type="domain" description="Glyoxal oxidase N-terminal" evidence="1">
    <location>
        <begin position="2"/>
        <end position="140"/>
    </location>
</feature>
<reference evidence="2 3" key="1">
    <citation type="submission" date="2014-04" db="EMBL/GenBank/DDBJ databases">
        <authorList>
            <consortium name="DOE Joint Genome Institute"/>
            <person name="Kuo A."/>
            <person name="Kohler A."/>
            <person name="Nagy L.G."/>
            <person name="Floudas D."/>
            <person name="Copeland A."/>
            <person name="Barry K.W."/>
            <person name="Cichocki N."/>
            <person name="Veneault-Fourrey C."/>
            <person name="LaButti K."/>
            <person name="Lindquist E.A."/>
            <person name="Lipzen A."/>
            <person name="Lundell T."/>
            <person name="Morin E."/>
            <person name="Murat C."/>
            <person name="Sun H."/>
            <person name="Tunlid A."/>
            <person name="Henrissat B."/>
            <person name="Grigoriev I.V."/>
            <person name="Hibbett D.S."/>
            <person name="Martin F."/>
            <person name="Nordberg H.P."/>
            <person name="Cantor M.N."/>
            <person name="Hua S.X."/>
        </authorList>
    </citation>
    <scope>NUCLEOTIDE SEQUENCE [LARGE SCALE GENOMIC DNA]</scope>
    <source>
        <strain evidence="2 3">LaAM-08-1</strain>
    </source>
</reference>
<reference evidence="3" key="2">
    <citation type="submission" date="2015-01" db="EMBL/GenBank/DDBJ databases">
        <title>Evolutionary Origins and Diversification of the Mycorrhizal Mutualists.</title>
        <authorList>
            <consortium name="DOE Joint Genome Institute"/>
            <consortium name="Mycorrhizal Genomics Consortium"/>
            <person name="Kohler A."/>
            <person name="Kuo A."/>
            <person name="Nagy L.G."/>
            <person name="Floudas D."/>
            <person name="Copeland A."/>
            <person name="Barry K.W."/>
            <person name="Cichocki N."/>
            <person name="Veneault-Fourrey C."/>
            <person name="LaButti K."/>
            <person name="Lindquist E.A."/>
            <person name="Lipzen A."/>
            <person name="Lundell T."/>
            <person name="Morin E."/>
            <person name="Murat C."/>
            <person name="Riley R."/>
            <person name="Ohm R."/>
            <person name="Sun H."/>
            <person name="Tunlid A."/>
            <person name="Henrissat B."/>
            <person name="Grigoriev I.V."/>
            <person name="Hibbett D.S."/>
            <person name="Martin F."/>
        </authorList>
    </citation>
    <scope>NUCLEOTIDE SEQUENCE [LARGE SCALE GENOMIC DNA]</scope>
    <source>
        <strain evidence="3">LaAM-08-1</strain>
    </source>
</reference>
<dbReference type="Proteomes" id="UP000054477">
    <property type="component" value="Unassembled WGS sequence"/>
</dbReference>
<dbReference type="InterPro" id="IPR037293">
    <property type="entry name" value="Gal_Oxidase_central_sf"/>
</dbReference>
<dbReference type="InterPro" id="IPR009880">
    <property type="entry name" value="Glyoxal_oxidase_N"/>
</dbReference>
<dbReference type="AlphaFoldDB" id="A0A0C9WQ87"/>
<evidence type="ECO:0000313" key="3">
    <source>
        <dbReference type="Proteomes" id="UP000054477"/>
    </source>
</evidence>
<dbReference type="STRING" id="1095629.A0A0C9WQ87"/>
<dbReference type="Pfam" id="PF07250">
    <property type="entry name" value="Glyoxal_oxid_N"/>
    <property type="match status" value="1"/>
</dbReference>
<dbReference type="Gene3D" id="2.130.10.80">
    <property type="entry name" value="Galactose oxidase/kelch, beta-propeller"/>
    <property type="match status" value="1"/>
</dbReference>
<sequence length="162" mass="17896">MPAAVRTYPVGAGTIMMRLTLTNNYRATIMFCGGSNMARPWLQRSGDPDFCFVRPDHPHVSGKYRDVEPFPELRVLTSFIHLPSDQTILVLNGARKGTAGYRNDTWAIGQSYATAGNQWSSDGCSPSNISRMYHSLATLLMVIVWYSSLVQTPTLIVPAIPS</sequence>
<accession>A0A0C9WQ87</accession>
<evidence type="ECO:0000313" key="2">
    <source>
        <dbReference type="EMBL" id="KIJ89843.1"/>
    </source>
</evidence>
<evidence type="ECO:0000259" key="1">
    <source>
        <dbReference type="Pfam" id="PF07250"/>
    </source>
</evidence>
<dbReference type="OrthoDB" id="2019572at2759"/>
<dbReference type="PANTHER" id="PTHR32208">
    <property type="entry name" value="SECRETED PROTEIN-RELATED"/>
    <property type="match status" value="1"/>
</dbReference>
<dbReference type="HOGENOM" id="CLU_1635680_0_0_1"/>
<name>A0A0C9WQ87_9AGAR</name>
<dbReference type="PANTHER" id="PTHR32208:SF21">
    <property type="entry name" value="LOW QUALITY PROTEIN: ALDEHYDE OXIDASE GLOX-LIKE"/>
    <property type="match status" value="1"/>
</dbReference>